<dbReference type="EMBL" id="SNXZ01000001">
    <property type="protein sequence ID" value="TDQ04907.1"/>
    <property type="molecule type" value="Genomic_DNA"/>
</dbReference>
<dbReference type="AlphaFoldDB" id="A0A4R6SLR3"/>
<comment type="caution">
    <text evidence="1">The sequence shown here is derived from an EMBL/GenBank/DDBJ whole genome shotgun (WGS) entry which is preliminary data.</text>
</comment>
<evidence type="ECO:0008006" key="3">
    <source>
        <dbReference type="Google" id="ProtNLM"/>
    </source>
</evidence>
<dbReference type="InterPro" id="IPR036894">
    <property type="entry name" value="YbaB-like_sf"/>
</dbReference>
<evidence type="ECO:0000313" key="1">
    <source>
        <dbReference type="EMBL" id="TDQ04907.1"/>
    </source>
</evidence>
<proteinExistence type="predicted"/>
<gene>
    <name evidence="1" type="ORF">EV186_101868</name>
</gene>
<name>A0A4R6SLR3_LABRH</name>
<sequence length="96" mass="10840">MITGWESPEVLYATVTDTLRRYADRIAAEKLTIGRIEDGVTVVIGVDGYLVSVEVETWVRRRYDAAQVAEFVADAIRRAEHAADQRRHELAAGMEY</sequence>
<dbReference type="Proteomes" id="UP000295444">
    <property type="component" value="Unassembled WGS sequence"/>
</dbReference>
<protein>
    <recommendedName>
        <fullName evidence="3">YbaB/EbfC DNA-binding family protein</fullName>
    </recommendedName>
</protein>
<dbReference type="RefSeq" id="WP_133847743.1">
    <property type="nucleotide sequence ID" value="NZ_SNXZ01000001.1"/>
</dbReference>
<reference evidence="1 2" key="1">
    <citation type="submission" date="2019-03" db="EMBL/GenBank/DDBJ databases">
        <title>Genomic Encyclopedia of Type Strains, Phase IV (KMG-IV): sequencing the most valuable type-strain genomes for metagenomic binning, comparative biology and taxonomic classification.</title>
        <authorList>
            <person name="Goeker M."/>
        </authorList>
    </citation>
    <scope>NUCLEOTIDE SEQUENCE [LARGE SCALE GENOMIC DNA]</scope>
    <source>
        <strain evidence="1 2">DSM 45361</strain>
    </source>
</reference>
<keyword evidence="2" id="KW-1185">Reference proteome</keyword>
<dbReference type="Gene3D" id="3.30.1310.10">
    <property type="entry name" value="Nucleoid-associated protein YbaB-like domain"/>
    <property type="match status" value="1"/>
</dbReference>
<accession>A0A4R6SLR3</accession>
<organism evidence="1 2">
    <name type="scientific">Labedaea rhizosphaerae</name>
    <dbReference type="NCBI Taxonomy" id="598644"/>
    <lineage>
        <taxon>Bacteria</taxon>
        <taxon>Bacillati</taxon>
        <taxon>Actinomycetota</taxon>
        <taxon>Actinomycetes</taxon>
        <taxon>Pseudonocardiales</taxon>
        <taxon>Pseudonocardiaceae</taxon>
        <taxon>Labedaea</taxon>
    </lineage>
</organism>
<evidence type="ECO:0000313" key="2">
    <source>
        <dbReference type="Proteomes" id="UP000295444"/>
    </source>
</evidence>